<keyword evidence="3" id="KW-1185">Reference proteome</keyword>
<evidence type="ECO:0000313" key="4">
    <source>
        <dbReference type="WBParaSite" id="ECPE_0000358901-mRNA-1"/>
    </source>
</evidence>
<sequence length="113" mass="13461">MANSRCFPAKEYDVEAPLLTDHVDEAVLQRLKEEYWRRKFNLRYSRQRRLMFNLFLFSMIICLILFIVLLSRIMAIFKLLVDIMPLFFMHPQRSVQYSPTNPSALGQEDSILT</sequence>
<evidence type="ECO:0000313" key="2">
    <source>
        <dbReference type="EMBL" id="VDP69965.1"/>
    </source>
</evidence>
<reference evidence="4" key="1">
    <citation type="submission" date="2016-06" db="UniProtKB">
        <authorList>
            <consortium name="WormBaseParasite"/>
        </authorList>
    </citation>
    <scope>IDENTIFICATION</scope>
</reference>
<dbReference type="AlphaFoldDB" id="A0A183A9F1"/>
<evidence type="ECO:0000256" key="1">
    <source>
        <dbReference type="SAM" id="Phobius"/>
    </source>
</evidence>
<keyword evidence="1" id="KW-0812">Transmembrane</keyword>
<dbReference type="EMBL" id="UZAN01040529">
    <property type="protein sequence ID" value="VDP69965.1"/>
    <property type="molecule type" value="Genomic_DNA"/>
</dbReference>
<protein>
    <submittedName>
        <fullName evidence="4">Autophagy-related protein 9</fullName>
    </submittedName>
</protein>
<feature type="transmembrane region" description="Helical" evidence="1">
    <location>
        <begin position="50"/>
        <end position="77"/>
    </location>
</feature>
<proteinExistence type="predicted"/>
<reference evidence="2 3" key="2">
    <citation type="submission" date="2018-11" db="EMBL/GenBank/DDBJ databases">
        <authorList>
            <consortium name="Pathogen Informatics"/>
        </authorList>
    </citation>
    <scope>NUCLEOTIDE SEQUENCE [LARGE SCALE GENOMIC DNA]</scope>
    <source>
        <strain evidence="2 3">Egypt</strain>
    </source>
</reference>
<dbReference type="WBParaSite" id="ECPE_0000358901-mRNA-1">
    <property type="protein sequence ID" value="ECPE_0000358901-mRNA-1"/>
    <property type="gene ID" value="ECPE_0000358901"/>
</dbReference>
<keyword evidence="1" id="KW-0472">Membrane</keyword>
<dbReference type="Proteomes" id="UP000272942">
    <property type="component" value="Unassembled WGS sequence"/>
</dbReference>
<accession>A0A183A9F1</accession>
<organism evidence="4">
    <name type="scientific">Echinostoma caproni</name>
    <dbReference type="NCBI Taxonomy" id="27848"/>
    <lineage>
        <taxon>Eukaryota</taxon>
        <taxon>Metazoa</taxon>
        <taxon>Spiralia</taxon>
        <taxon>Lophotrochozoa</taxon>
        <taxon>Platyhelminthes</taxon>
        <taxon>Trematoda</taxon>
        <taxon>Digenea</taxon>
        <taxon>Plagiorchiida</taxon>
        <taxon>Echinostomata</taxon>
        <taxon>Echinostomatoidea</taxon>
        <taxon>Echinostomatidae</taxon>
        <taxon>Echinostoma</taxon>
    </lineage>
</organism>
<keyword evidence="1" id="KW-1133">Transmembrane helix</keyword>
<name>A0A183A9F1_9TREM</name>
<evidence type="ECO:0000313" key="3">
    <source>
        <dbReference type="Proteomes" id="UP000272942"/>
    </source>
</evidence>
<gene>
    <name evidence="2" type="ORF">ECPE_LOCUS3586</name>
</gene>